<reference evidence="1 2" key="1">
    <citation type="submission" date="2023-07" db="EMBL/GenBank/DDBJ databases">
        <title>Genomic Encyclopedia of Type Strains, Phase IV (KMG-IV): sequencing the most valuable type-strain genomes for metagenomic binning, comparative biology and taxonomic classification.</title>
        <authorList>
            <person name="Goeker M."/>
        </authorList>
    </citation>
    <scope>NUCLEOTIDE SEQUENCE [LARGE SCALE GENOMIC DNA]</scope>
    <source>
        <strain evidence="1 2">DSM 1112</strain>
    </source>
</reference>
<sequence>MTHTTEFIAELIRAVNEVDLLATFEVSRRSEACASKSA</sequence>
<gene>
    <name evidence="1" type="ORF">QO002_005761</name>
</gene>
<keyword evidence="2" id="KW-1185">Reference proteome</keyword>
<comment type="caution">
    <text evidence="1">The sequence shown here is derived from an EMBL/GenBank/DDBJ whole genome shotgun (WGS) entry which is preliminary data.</text>
</comment>
<proteinExistence type="predicted"/>
<evidence type="ECO:0000313" key="1">
    <source>
        <dbReference type="EMBL" id="MDQ0323555.1"/>
    </source>
</evidence>
<protein>
    <recommendedName>
        <fullName evidence="3">Transposase</fullName>
    </recommendedName>
</protein>
<organism evidence="1 2">
    <name type="scientific">Pararhizobium capsulatum DSM 1112</name>
    <dbReference type="NCBI Taxonomy" id="1121113"/>
    <lineage>
        <taxon>Bacteria</taxon>
        <taxon>Pseudomonadati</taxon>
        <taxon>Pseudomonadota</taxon>
        <taxon>Alphaproteobacteria</taxon>
        <taxon>Hyphomicrobiales</taxon>
        <taxon>Rhizobiaceae</taxon>
        <taxon>Rhizobium/Agrobacterium group</taxon>
        <taxon>Pararhizobium</taxon>
    </lineage>
</organism>
<name>A0ABU0C1N0_9HYPH</name>
<evidence type="ECO:0000313" key="2">
    <source>
        <dbReference type="Proteomes" id="UP001230207"/>
    </source>
</evidence>
<accession>A0ABU0C1N0</accession>
<dbReference type="Proteomes" id="UP001230207">
    <property type="component" value="Unassembled WGS sequence"/>
</dbReference>
<dbReference type="EMBL" id="JAUSVF010000003">
    <property type="protein sequence ID" value="MDQ0323555.1"/>
    <property type="molecule type" value="Genomic_DNA"/>
</dbReference>
<evidence type="ECO:0008006" key="3">
    <source>
        <dbReference type="Google" id="ProtNLM"/>
    </source>
</evidence>